<organism evidence="1 2">
    <name type="scientific">Staurois parvus</name>
    <dbReference type="NCBI Taxonomy" id="386267"/>
    <lineage>
        <taxon>Eukaryota</taxon>
        <taxon>Metazoa</taxon>
        <taxon>Chordata</taxon>
        <taxon>Craniata</taxon>
        <taxon>Vertebrata</taxon>
        <taxon>Euteleostomi</taxon>
        <taxon>Amphibia</taxon>
        <taxon>Batrachia</taxon>
        <taxon>Anura</taxon>
        <taxon>Neobatrachia</taxon>
        <taxon>Ranoidea</taxon>
        <taxon>Ranidae</taxon>
        <taxon>Staurois</taxon>
    </lineage>
</organism>
<dbReference type="Proteomes" id="UP001162483">
    <property type="component" value="Unassembled WGS sequence"/>
</dbReference>
<evidence type="ECO:0000313" key="1">
    <source>
        <dbReference type="EMBL" id="CAI9592233.1"/>
    </source>
</evidence>
<protein>
    <submittedName>
        <fullName evidence="1">Uncharacterized protein</fullName>
    </submittedName>
</protein>
<reference evidence="1" key="1">
    <citation type="submission" date="2023-05" db="EMBL/GenBank/DDBJ databases">
        <authorList>
            <person name="Stuckert A."/>
        </authorList>
    </citation>
    <scope>NUCLEOTIDE SEQUENCE</scope>
</reference>
<sequence>MDNMVHYGVSYIRSIFSQLRMHDFEKLQTCVIYPGAD</sequence>
<dbReference type="EMBL" id="CATNWA010016387">
    <property type="protein sequence ID" value="CAI9592233.1"/>
    <property type="molecule type" value="Genomic_DNA"/>
</dbReference>
<name>A0ABN9F9Q2_9NEOB</name>
<gene>
    <name evidence="1" type="ORF">SPARVUS_LOCUS11339020</name>
</gene>
<evidence type="ECO:0000313" key="2">
    <source>
        <dbReference type="Proteomes" id="UP001162483"/>
    </source>
</evidence>
<comment type="caution">
    <text evidence="1">The sequence shown here is derived from an EMBL/GenBank/DDBJ whole genome shotgun (WGS) entry which is preliminary data.</text>
</comment>
<keyword evidence="2" id="KW-1185">Reference proteome</keyword>
<accession>A0ABN9F9Q2</accession>
<proteinExistence type="predicted"/>